<evidence type="ECO:0000313" key="1">
    <source>
        <dbReference type="EMBL" id="GJD54109.1"/>
    </source>
</evidence>
<protein>
    <submittedName>
        <fullName evidence="1">Uncharacterized protein</fullName>
    </submittedName>
</protein>
<reference evidence="1" key="2">
    <citation type="submission" date="2021-08" db="EMBL/GenBank/DDBJ databases">
        <authorList>
            <person name="Tani A."/>
            <person name="Ola A."/>
            <person name="Ogura Y."/>
            <person name="Katsura K."/>
            <person name="Hayashi T."/>
        </authorList>
    </citation>
    <scope>NUCLEOTIDE SEQUENCE</scope>
    <source>
        <strain evidence="1">KCTC 52305</strain>
    </source>
</reference>
<gene>
    <name evidence="1" type="ORF">OPKNFCMD_6891</name>
</gene>
<dbReference type="EMBL" id="BPQH01000074">
    <property type="protein sequence ID" value="GJD54109.1"/>
    <property type="molecule type" value="Genomic_DNA"/>
</dbReference>
<sequence>MNSLITFMWYQGGRKVFSATSQRSEKITKSMLAVPGVSEGAVSTVKIDGSAWSNRIGPTGENLRRSYL</sequence>
<organism evidence="1 2">
    <name type="scientific">Methylobacterium crusticola</name>
    <dbReference type="NCBI Taxonomy" id="1697972"/>
    <lineage>
        <taxon>Bacteria</taxon>
        <taxon>Pseudomonadati</taxon>
        <taxon>Pseudomonadota</taxon>
        <taxon>Alphaproteobacteria</taxon>
        <taxon>Hyphomicrobiales</taxon>
        <taxon>Methylobacteriaceae</taxon>
        <taxon>Methylobacterium</taxon>
    </lineage>
</organism>
<comment type="caution">
    <text evidence="1">The sequence shown here is derived from an EMBL/GenBank/DDBJ whole genome shotgun (WGS) entry which is preliminary data.</text>
</comment>
<reference evidence="1" key="1">
    <citation type="journal article" date="2021" name="Front. Microbiol.">
        <title>Comprehensive Comparative Genomics and Phenotyping of Methylobacterium Species.</title>
        <authorList>
            <person name="Alessa O."/>
            <person name="Ogura Y."/>
            <person name="Fujitani Y."/>
            <person name="Takami H."/>
            <person name="Hayashi T."/>
            <person name="Sahin N."/>
            <person name="Tani A."/>
        </authorList>
    </citation>
    <scope>NUCLEOTIDE SEQUENCE</scope>
    <source>
        <strain evidence="1">KCTC 52305</strain>
    </source>
</reference>
<accession>A0ABQ4RBH2</accession>
<name>A0ABQ4RBH2_9HYPH</name>
<proteinExistence type="predicted"/>
<keyword evidence="2" id="KW-1185">Reference proteome</keyword>
<evidence type="ECO:0000313" key="2">
    <source>
        <dbReference type="Proteomes" id="UP001055167"/>
    </source>
</evidence>
<dbReference type="Proteomes" id="UP001055167">
    <property type="component" value="Unassembled WGS sequence"/>
</dbReference>